<evidence type="ECO:0000313" key="2">
    <source>
        <dbReference type="EMBL" id="EMB14856.1"/>
    </source>
</evidence>
<dbReference type="CDD" id="cd02042">
    <property type="entry name" value="ParAB_family"/>
    <property type="match status" value="1"/>
</dbReference>
<name>M2A4U2_9BACT</name>
<accession>M2A4U2</accession>
<sequence>MPESKIARMLACKLTCLQACFYSSKHACRAAGLLATLHFCLPVAKQAVRQVYMAKIIAVANTKGGVGKSTTAVHLAAWLSEQGHSVLLADCDTQHSSSEWISEACPDVKTVLLEKPNDILNELPSLAQDVDYVVADGPGSQTETSRALLLRADLAIVPCKASLLETRALAKATEVLRQAQDIRGGLPHAIIVLSMVGKRYRLTKDMIDAAAALNLPMATTPLVLRQIYADAPGQGMVVWQMGARAGDASVEAKKLFAEILPEAELQVSISNRKKRKSA</sequence>
<dbReference type="Gene3D" id="3.40.50.300">
    <property type="entry name" value="P-loop containing nucleotide triphosphate hydrolases"/>
    <property type="match status" value="1"/>
</dbReference>
<dbReference type="PANTHER" id="PTHR13696">
    <property type="entry name" value="P-LOOP CONTAINING NUCLEOSIDE TRIPHOSPHATE HYDROLASE"/>
    <property type="match status" value="1"/>
</dbReference>
<dbReference type="InterPro" id="IPR050678">
    <property type="entry name" value="DNA_Partitioning_ATPase"/>
</dbReference>
<organism evidence="2 3">
    <name type="scientific">Rhodopirellula europaea 6C</name>
    <dbReference type="NCBI Taxonomy" id="1263867"/>
    <lineage>
        <taxon>Bacteria</taxon>
        <taxon>Pseudomonadati</taxon>
        <taxon>Planctomycetota</taxon>
        <taxon>Planctomycetia</taxon>
        <taxon>Pirellulales</taxon>
        <taxon>Pirellulaceae</taxon>
        <taxon>Rhodopirellula</taxon>
    </lineage>
</organism>
<feature type="domain" description="CobQ/CobB/MinD/ParA nucleotide binding" evidence="1">
    <location>
        <begin position="57"/>
        <end position="235"/>
    </location>
</feature>
<proteinExistence type="predicted"/>
<dbReference type="PANTHER" id="PTHR13696:SF96">
    <property type="entry name" value="COBQ_COBB_MIND_PARA NUCLEOTIDE BINDING DOMAIN-CONTAINING PROTEIN"/>
    <property type="match status" value="1"/>
</dbReference>
<dbReference type="PATRIC" id="fig|1263867.3.peg.4739"/>
<reference evidence="2" key="2">
    <citation type="journal article" date="2013" name="Mar. Genomics">
        <title>Expression of sulfatases in Rhodopirellula baltica and the diversity of sulfatases in the genus Rhodopirellula.</title>
        <authorList>
            <person name="Wegner C.E."/>
            <person name="Richter-Heitmann T."/>
            <person name="Klindworth A."/>
            <person name="Klockow C."/>
            <person name="Richter M."/>
            <person name="Achstetter T."/>
            <person name="Glockner F.O."/>
            <person name="Harder J."/>
        </authorList>
    </citation>
    <scope>NUCLEOTIDE SEQUENCE [LARGE SCALE GENOMIC DNA]</scope>
    <source>
        <strain evidence="2">6C</strain>
    </source>
</reference>
<dbReference type="InterPro" id="IPR027417">
    <property type="entry name" value="P-loop_NTPase"/>
</dbReference>
<evidence type="ECO:0000259" key="1">
    <source>
        <dbReference type="Pfam" id="PF01656"/>
    </source>
</evidence>
<evidence type="ECO:0000313" key="3">
    <source>
        <dbReference type="Proteomes" id="UP000011529"/>
    </source>
</evidence>
<comment type="caution">
    <text evidence="2">The sequence shown here is derived from an EMBL/GenBank/DDBJ whole genome shotgun (WGS) entry which is preliminary data.</text>
</comment>
<dbReference type="RefSeq" id="WP_008659859.1">
    <property type="nucleotide sequence ID" value="NZ_ANMO01000208.1"/>
</dbReference>
<keyword evidence="3" id="KW-1185">Reference proteome</keyword>
<dbReference type="InterPro" id="IPR002586">
    <property type="entry name" value="CobQ/CobB/MinD/ParA_Nub-bd_dom"/>
</dbReference>
<dbReference type="EMBL" id="ANMO01000208">
    <property type="protein sequence ID" value="EMB14856.1"/>
    <property type="molecule type" value="Genomic_DNA"/>
</dbReference>
<dbReference type="SUPFAM" id="SSF52540">
    <property type="entry name" value="P-loop containing nucleoside triphosphate hydrolases"/>
    <property type="match status" value="1"/>
</dbReference>
<protein>
    <submittedName>
        <fullName evidence="2">ParA protein</fullName>
    </submittedName>
</protein>
<reference evidence="2" key="1">
    <citation type="submission" date="2012-11" db="EMBL/GenBank/DDBJ databases">
        <title>Permanent draft genomes of Rhodopirellula europaea strain SH398 and 6C.</title>
        <authorList>
            <person name="Richter M."/>
            <person name="Richter-Heitmann T."/>
            <person name="Frank C."/>
            <person name="Harder J."/>
            <person name="Glockner F.O."/>
        </authorList>
    </citation>
    <scope>NUCLEOTIDE SEQUENCE</scope>
    <source>
        <strain evidence="2">6C</strain>
    </source>
</reference>
<dbReference type="AlphaFoldDB" id="M2A4U2"/>
<dbReference type="Pfam" id="PF01656">
    <property type="entry name" value="CbiA"/>
    <property type="match status" value="1"/>
</dbReference>
<dbReference type="Proteomes" id="UP000011529">
    <property type="component" value="Unassembled WGS sequence"/>
</dbReference>
<gene>
    <name evidence="2" type="ORF">RE6C_04424</name>
</gene>